<reference evidence="2 3" key="1">
    <citation type="submission" date="2024-07" db="EMBL/GenBank/DDBJ databases">
        <title>Section-level genome sequencing and comparative genomics of Aspergillus sections Usti and Cavernicolus.</title>
        <authorList>
            <consortium name="Lawrence Berkeley National Laboratory"/>
            <person name="Nybo J.L."/>
            <person name="Vesth T.C."/>
            <person name="Theobald S."/>
            <person name="Frisvad J.C."/>
            <person name="Larsen T.O."/>
            <person name="Kjaerboelling I."/>
            <person name="Rothschild-Mancinelli K."/>
            <person name="Lyhne E.K."/>
            <person name="Kogle M.E."/>
            <person name="Barry K."/>
            <person name="Clum A."/>
            <person name="Na H."/>
            <person name="Ledsgaard L."/>
            <person name="Lin J."/>
            <person name="Lipzen A."/>
            <person name="Kuo A."/>
            <person name="Riley R."/>
            <person name="Mondo S."/>
            <person name="Labutti K."/>
            <person name="Haridas S."/>
            <person name="Pangalinan J."/>
            <person name="Salamov A.A."/>
            <person name="Simmons B.A."/>
            <person name="Magnuson J.K."/>
            <person name="Chen J."/>
            <person name="Drula E."/>
            <person name="Henrissat B."/>
            <person name="Wiebenga A."/>
            <person name="Lubbers R.J."/>
            <person name="Gomes A.C."/>
            <person name="Makela M.R."/>
            <person name="Stajich J."/>
            <person name="Grigoriev I.V."/>
            <person name="Mortensen U.H."/>
            <person name="De Vries R.P."/>
            <person name="Baker S.E."/>
            <person name="Andersen M.R."/>
        </authorList>
    </citation>
    <scope>NUCLEOTIDE SEQUENCE [LARGE SCALE GENOMIC DNA]</scope>
    <source>
        <strain evidence="2 3">CBS 209.92</strain>
    </source>
</reference>
<evidence type="ECO:0000313" key="2">
    <source>
        <dbReference type="EMBL" id="KAL2799398.1"/>
    </source>
</evidence>
<accession>A0ABR4GK12</accession>
<evidence type="ECO:0000256" key="1">
    <source>
        <dbReference type="SAM" id="MobiDB-lite"/>
    </source>
</evidence>
<name>A0ABR4GK12_9EURO</name>
<feature type="compositionally biased region" description="Pro residues" evidence="1">
    <location>
        <begin position="15"/>
        <end position="30"/>
    </location>
</feature>
<proteinExistence type="predicted"/>
<dbReference type="EMBL" id="JBFTWV010000008">
    <property type="protein sequence ID" value="KAL2799398.1"/>
    <property type="molecule type" value="Genomic_DNA"/>
</dbReference>
<dbReference type="Proteomes" id="UP001610563">
    <property type="component" value="Unassembled WGS sequence"/>
</dbReference>
<gene>
    <name evidence="2" type="ORF">BJX66DRAFT_260059</name>
</gene>
<organism evidence="2 3">
    <name type="scientific">Aspergillus keveii</name>
    <dbReference type="NCBI Taxonomy" id="714993"/>
    <lineage>
        <taxon>Eukaryota</taxon>
        <taxon>Fungi</taxon>
        <taxon>Dikarya</taxon>
        <taxon>Ascomycota</taxon>
        <taxon>Pezizomycotina</taxon>
        <taxon>Eurotiomycetes</taxon>
        <taxon>Eurotiomycetidae</taxon>
        <taxon>Eurotiales</taxon>
        <taxon>Aspergillaceae</taxon>
        <taxon>Aspergillus</taxon>
        <taxon>Aspergillus subgen. Nidulantes</taxon>
    </lineage>
</organism>
<sequence>MFDSSSRPPNYSYYPPGPPGPHQQGPPPPSNGYNYGYPPPAGPYPPPGPGYGYSGPPPPQPNGYNNPYPGPPPSLQVGHGYGHNHGHSHSLSHGYPPEKTHYGHGPSPVPSPGHSPRPSYDNRGSSPQPPRMPSGPQTLLLRQSPQTHKIILIHPAGQPATAPPLYSLTSSPKSSKADYVLARGPDPNNPQALIGEVKSHTFSSKYDLTVRGTACLLKESTLGDKYTITIPGMGTYKWHTESMSSKMWLKDEAKNVLATYDKSRGLSSVGTWKKFIGGRDRELQVLVPLGELFVEVLLVSIYAVKMAQEGAIETAGEVVGAVAGA</sequence>
<keyword evidence="3" id="KW-1185">Reference proteome</keyword>
<comment type="caution">
    <text evidence="2">The sequence shown here is derived from an EMBL/GenBank/DDBJ whole genome shotgun (WGS) entry which is preliminary data.</text>
</comment>
<feature type="compositionally biased region" description="Pro residues" evidence="1">
    <location>
        <begin position="37"/>
        <end position="61"/>
    </location>
</feature>
<evidence type="ECO:0000313" key="3">
    <source>
        <dbReference type="Proteomes" id="UP001610563"/>
    </source>
</evidence>
<protein>
    <submittedName>
        <fullName evidence="2">Uncharacterized protein</fullName>
    </submittedName>
</protein>
<feature type="region of interest" description="Disordered" evidence="1">
    <location>
        <begin position="1"/>
        <end position="139"/>
    </location>
</feature>